<name>A0A0K9P5G1_ZOSMR</name>
<proteinExistence type="inferred from homology"/>
<dbReference type="GO" id="GO:0010024">
    <property type="term" value="P:phytochromobilin biosynthetic process"/>
    <property type="evidence" value="ECO:0007669"/>
    <property type="project" value="InterPro"/>
</dbReference>
<evidence type="ECO:0000256" key="1">
    <source>
        <dbReference type="ARBA" id="ARBA00006908"/>
    </source>
</evidence>
<protein>
    <submittedName>
        <fullName evidence="3">Phytochromobilin:ferredoxin oxidoreductase,chloroplast / phytochromobilin synthase</fullName>
    </submittedName>
</protein>
<organism evidence="3 4">
    <name type="scientific">Zostera marina</name>
    <name type="common">Eelgrass</name>
    <dbReference type="NCBI Taxonomy" id="29655"/>
    <lineage>
        <taxon>Eukaryota</taxon>
        <taxon>Viridiplantae</taxon>
        <taxon>Streptophyta</taxon>
        <taxon>Embryophyta</taxon>
        <taxon>Tracheophyta</taxon>
        <taxon>Spermatophyta</taxon>
        <taxon>Magnoliopsida</taxon>
        <taxon>Liliopsida</taxon>
        <taxon>Zosteraceae</taxon>
        <taxon>Zostera</taxon>
    </lineage>
</organism>
<dbReference type="GO" id="GO:0050897">
    <property type="term" value="F:cobalt ion binding"/>
    <property type="evidence" value="ECO:0007669"/>
    <property type="project" value="InterPro"/>
</dbReference>
<accession>A0A0K9P5G1</accession>
<evidence type="ECO:0000313" key="3">
    <source>
        <dbReference type="EMBL" id="KMZ63467.1"/>
    </source>
</evidence>
<comment type="similarity">
    <text evidence="1">Belongs to the HY2 family.</text>
</comment>
<dbReference type="Gene3D" id="3.40.1500.20">
    <property type="match status" value="1"/>
</dbReference>
<dbReference type="STRING" id="29655.A0A0K9P5G1"/>
<dbReference type="EMBL" id="LFYR01001233">
    <property type="protein sequence ID" value="KMZ63467.1"/>
    <property type="molecule type" value="Genomic_DNA"/>
</dbReference>
<dbReference type="PANTHER" id="PTHR34557">
    <property type="entry name" value="PHYTOCHROMOBILIN:FERREDOXIN OXIDOREDUCTASE, CHLOROPLASTIC"/>
    <property type="match status" value="1"/>
</dbReference>
<gene>
    <name evidence="3" type="ORF">ZOSMA_408G00080</name>
</gene>
<dbReference type="OMA" id="WTEEYIH"/>
<keyword evidence="2" id="KW-0560">Oxidoreductase</keyword>
<comment type="caution">
    <text evidence="3">The sequence shown here is derived from an EMBL/GenBank/DDBJ whole genome shotgun (WGS) entry which is preliminary data.</text>
</comment>
<sequence length="291" mass="33561">MEAPIMMFDRFVRFAVERAKLHTSLSPVPALDKFRNLKSKDEKTVIGTVSYQAPKIRLLRGLSIDAVGSGGIHVLDLAVFSKPEFDLPIFCANCFTTPRISIVVLDLNPLYNTVEQRDYKDKYYNHLLPLSQKYSKLLPWGQEITSESIQFFSPVVIWTKYASNASQHEVLYSAFVDYFEAWMKMMDEANEEKDPAKILRNRNAQHLYLTWRAQKDPGAQILKKSLVGEHTAEDVVRNFLFYGVDCMRQDKTFLDYFPEYQLEDGSVSKKRSIAGKSFKTRPWDQNGNFIA</sequence>
<dbReference type="InterPro" id="IPR009249">
    <property type="entry name" value="Ferredoxin-dep_bilin_Rdtase"/>
</dbReference>
<dbReference type="PANTHER" id="PTHR34557:SF1">
    <property type="entry name" value="PHYTOCHROMOBILIN:FERREDOXIN OXIDOREDUCTASE, CHLOROPLASTIC"/>
    <property type="match status" value="1"/>
</dbReference>
<dbReference type="Pfam" id="PF05996">
    <property type="entry name" value="Fe_bilin_red"/>
    <property type="match status" value="1"/>
</dbReference>
<dbReference type="GO" id="GO:0016636">
    <property type="term" value="F:oxidoreductase activity, acting on the CH-CH group of donors, iron-sulfur protein as acceptor"/>
    <property type="evidence" value="ECO:0007669"/>
    <property type="project" value="InterPro"/>
</dbReference>
<dbReference type="OrthoDB" id="496703at2759"/>
<evidence type="ECO:0000256" key="2">
    <source>
        <dbReference type="ARBA" id="ARBA00023002"/>
    </source>
</evidence>
<dbReference type="Proteomes" id="UP000036987">
    <property type="component" value="Unassembled WGS sequence"/>
</dbReference>
<dbReference type="AlphaFoldDB" id="A0A0K9P5G1"/>
<keyword evidence="4" id="KW-1185">Reference proteome</keyword>
<reference evidence="4" key="1">
    <citation type="journal article" date="2016" name="Nature">
        <title>The genome of the seagrass Zostera marina reveals angiosperm adaptation to the sea.</title>
        <authorList>
            <person name="Olsen J.L."/>
            <person name="Rouze P."/>
            <person name="Verhelst B."/>
            <person name="Lin Y.-C."/>
            <person name="Bayer T."/>
            <person name="Collen J."/>
            <person name="Dattolo E."/>
            <person name="De Paoli E."/>
            <person name="Dittami S."/>
            <person name="Maumus F."/>
            <person name="Michel G."/>
            <person name="Kersting A."/>
            <person name="Lauritano C."/>
            <person name="Lohaus R."/>
            <person name="Toepel M."/>
            <person name="Tonon T."/>
            <person name="Vanneste K."/>
            <person name="Amirebrahimi M."/>
            <person name="Brakel J."/>
            <person name="Bostroem C."/>
            <person name="Chovatia M."/>
            <person name="Grimwood J."/>
            <person name="Jenkins J.W."/>
            <person name="Jueterbock A."/>
            <person name="Mraz A."/>
            <person name="Stam W.T."/>
            <person name="Tice H."/>
            <person name="Bornberg-Bauer E."/>
            <person name="Green P.J."/>
            <person name="Pearson G.A."/>
            <person name="Procaccini G."/>
            <person name="Duarte C.M."/>
            <person name="Schmutz J."/>
            <person name="Reusch T.B.H."/>
            <person name="Van de Peer Y."/>
        </authorList>
    </citation>
    <scope>NUCLEOTIDE SEQUENCE [LARGE SCALE GENOMIC DNA]</scope>
    <source>
        <strain evidence="4">cv. Finnish</strain>
    </source>
</reference>
<evidence type="ECO:0000313" key="4">
    <source>
        <dbReference type="Proteomes" id="UP000036987"/>
    </source>
</evidence>